<evidence type="ECO:0000256" key="11">
    <source>
        <dbReference type="ARBA" id="ARBA00022643"/>
    </source>
</evidence>
<evidence type="ECO:0000256" key="2">
    <source>
        <dbReference type="ARBA" id="ARBA00004429"/>
    </source>
</evidence>
<evidence type="ECO:0000256" key="19">
    <source>
        <dbReference type="ARBA" id="ARBA00022991"/>
    </source>
</evidence>
<keyword evidence="17" id="KW-0067">ATP-binding</keyword>
<evidence type="ECO:0000256" key="16">
    <source>
        <dbReference type="ARBA" id="ARBA00022777"/>
    </source>
</evidence>
<keyword evidence="26" id="KW-1185">Reference proteome</keyword>
<evidence type="ECO:0000256" key="10">
    <source>
        <dbReference type="ARBA" id="ARBA00022630"/>
    </source>
</evidence>
<dbReference type="PROSITE" id="PS50112">
    <property type="entry name" value="PAS"/>
    <property type="match status" value="1"/>
</dbReference>
<comment type="subcellular location">
    <subcellularLocation>
        <location evidence="2">Cell inner membrane</location>
        <topology evidence="2">Multi-pass membrane protein</topology>
    </subcellularLocation>
</comment>
<evidence type="ECO:0000256" key="17">
    <source>
        <dbReference type="ARBA" id="ARBA00022840"/>
    </source>
</evidence>
<dbReference type="PANTHER" id="PTHR41523:SF7">
    <property type="entry name" value="HISTIDINE KINASE"/>
    <property type="match status" value="1"/>
</dbReference>
<evidence type="ECO:0000259" key="23">
    <source>
        <dbReference type="PROSITE" id="PS50112"/>
    </source>
</evidence>
<dbReference type="OrthoDB" id="341208at2"/>
<evidence type="ECO:0000256" key="12">
    <source>
        <dbReference type="ARBA" id="ARBA00022679"/>
    </source>
</evidence>
<keyword evidence="5" id="KW-1003">Cell membrane</keyword>
<dbReference type="SMART" id="SM00091">
    <property type="entry name" value="PAS"/>
    <property type="match status" value="1"/>
</dbReference>
<dbReference type="InterPro" id="IPR036890">
    <property type="entry name" value="HATPase_C_sf"/>
</dbReference>
<keyword evidence="16" id="KW-0418">Kinase</keyword>
<dbReference type="RefSeq" id="WP_088520183.1">
    <property type="nucleotide sequence ID" value="NZ_FYDG01000003.1"/>
</dbReference>
<keyword evidence="8" id="KW-0597">Phosphoprotein</keyword>
<evidence type="ECO:0000256" key="4">
    <source>
        <dbReference type="ARBA" id="ARBA00021740"/>
    </source>
</evidence>
<evidence type="ECO:0000256" key="13">
    <source>
        <dbReference type="ARBA" id="ARBA00022692"/>
    </source>
</evidence>
<dbReference type="PROSITE" id="PS50113">
    <property type="entry name" value="PAC"/>
    <property type="match status" value="1"/>
</dbReference>
<dbReference type="InterPro" id="IPR011102">
    <property type="entry name" value="Sig_transdc_His_kinase_HWE"/>
</dbReference>
<feature type="domain" description="PAS" evidence="23">
    <location>
        <begin position="30"/>
        <end position="101"/>
    </location>
</feature>
<dbReference type="EC" id="2.7.13.3" evidence="3"/>
<dbReference type="Proteomes" id="UP000198418">
    <property type="component" value="Unassembled WGS sequence"/>
</dbReference>
<dbReference type="Gene3D" id="3.30.565.10">
    <property type="entry name" value="Histidine kinase-like ATPase, C-terminal domain"/>
    <property type="match status" value="1"/>
</dbReference>
<dbReference type="SUPFAM" id="SSF55785">
    <property type="entry name" value="PYP-like sensor domain (PAS domain)"/>
    <property type="match status" value="1"/>
</dbReference>
<accession>A0A212R8N0</accession>
<dbReference type="CDD" id="cd00130">
    <property type="entry name" value="PAS"/>
    <property type="match status" value="1"/>
</dbReference>
<evidence type="ECO:0000256" key="8">
    <source>
        <dbReference type="ARBA" id="ARBA00022553"/>
    </source>
</evidence>
<keyword evidence="18" id="KW-1133">Transmembrane helix</keyword>
<dbReference type="NCBIfam" id="TIGR00229">
    <property type="entry name" value="sensory_box"/>
    <property type="match status" value="1"/>
</dbReference>
<dbReference type="Gene3D" id="3.30.450.20">
    <property type="entry name" value="PAS domain"/>
    <property type="match status" value="1"/>
</dbReference>
<dbReference type="Gene3D" id="2.10.70.100">
    <property type="match status" value="1"/>
</dbReference>
<keyword evidence="9" id="KW-0716">Sensory transduction</keyword>
<keyword evidence="13" id="KW-0812">Transmembrane</keyword>
<protein>
    <recommendedName>
        <fullName evidence="4">Blue-light-activated histidine kinase</fullName>
        <ecNumber evidence="3">2.7.13.3</ecNumber>
    </recommendedName>
</protein>
<keyword evidence="14" id="KW-0677">Repeat</keyword>
<dbReference type="Pfam" id="PF08447">
    <property type="entry name" value="PAS_3"/>
    <property type="match status" value="1"/>
</dbReference>
<dbReference type="FunFam" id="2.10.70.100:FF:000001">
    <property type="entry name" value="Sensory transduction histidine kinase"/>
    <property type="match status" value="1"/>
</dbReference>
<dbReference type="AlphaFoldDB" id="A0A212R8N0"/>
<dbReference type="InterPro" id="IPR001610">
    <property type="entry name" value="PAC"/>
</dbReference>
<keyword evidence="7" id="KW-0600">Photoreceptor protein</keyword>
<organism evidence="25 26">
    <name type="scientific">Rhodoblastus acidophilus</name>
    <name type="common">Rhodopseudomonas acidophila</name>
    <dbReference type="NCBI Taxonomy" id="1074"/>
    <lineage>
        <taxon>Bacteria</taxon>
        <taxon>Pseudomonadati</taxon>
        <taxon>Pseudomonadota</taxon>
        <taxon>Alphaproteobacteria</taxon>
        <taxon>Hyphomicrobiales</taxon>
        <taxon>Rhodoblastaceae</taxon>
        <taxon>Rhodoblastus</taxon>
    </lineage>
</organism>
<proteinExistence type="predicted"/>
<reference evidence="26" key="1">
    <citation type="submission" date="2017-06" db="EMBL/GenBank/DDBJ databases">
        <authorList>
            <person name="Varghese N."/>
            <person name="Submissions S."/>
        </authorList>
    </citation>
    <scope>NUCLEOTIDE SEQUENCE [LARGE SCALE GENOMIC DNA]</scope>
    <source>
        <strain evidence="26">DSM 137</strain>
    </source>
</reference>
<keyword evidence="6" id="KW-0997">Cell inner membrane</keyword>
<dbReference type="SMART" id="SM00911">
    <property type="entry name" value="HWE_HK"/>
    <property type="match status" value="1"/>
</dbReference>
<evidence type="ECO:0000256" key="6">
    <source>
        <dbReference type="ARBA" id="ARBA00022519"/>
    </source>
</evidence>
<evidence type="ECO:0000256" key="3">
    <source>
        <dbReference type="ARBA" id="ARBA00012438"/>
    </source>
</evidence>
<keyword evidence="11" id="KW-0288">FMN</keyword>
<evidence type="ECO:0000256" key="14">
    <source>
        <dbReference type="ARBA" id="ARBA00022737"/>
    </source>
</evidence>
<dbReference type="EMBL" id="FYDG01000003">
    <property type="protein sequence ID" value="SNB68363.1"/>
    <property type="molecule type" value="Genomic_DNA"/>
</dbReference>
<evidence type="ECO:0000256" key="1">
    <source>
        <dbReference type="ARBA" id="ARBA00000085"/>
    </source>
</evidence>
<dbReference type="GO" id="GO:0004673">
    <property type="term" value="F:protein histidine kinase activity"/>
    <property type="evidence" value="ECO:0007669"/>
    <property type="project" value="UniProtKB-EC"/>
</dbReference>
<keyword evidence="22" id="KW-0675">Receptor</keyword>
<evidence type="ECO:0000313" key="26">
    <source>
        <dbReference type="Proteomes" id="UP000198418"/>
    </source>
</evidence>
<dbReference type="Pfam" id="PF07536">
    <property type="entry name" value="HWE_HK"/>
    <property type="match status" value="1"/>
</dbReference>
<keyword evidence="21" id="KW-0472">Membrane</keyword>
<gene>
    <name evidence="25" type="ORF">SAMN06265338_10346</name>
</gene>
<evidence type="ECO:0000256" key="9">
    <source>
        <dbReference type="ARBA" id="ARBA00022606"/>
    </source>
</evidence>
<evidence type="ECO:0000256" key="5">
    <source>
        <dbReference type="ARBA" id="ARBA00022475"/>
    </source>
</evidence>
<name>A0A212R8N0_RHOAC</name>
<evidence type="ECO:0000256" key="22">
    <source>
        <dbReference type="ARBA" id="ARBA00023170"/>
    </source>
</evidence>
<comment type="catalytic activity">
    <reaction evidence="1">
        <text>ATP + protein L-histidine = ADP + protein N-phospho-L-histidine.</text>
        <dbReference type="EC" id="2.7.13.3"/>
    </reaction>
</comment>
<dbReference type="InterPro" id="IPR000700">
    <property type="entry name" value="PAS-assoc_C"/>
</dbReference>
<evidence type="ECO:0000256" key="20">
    <source>
        <dbReference type="ARBA" id="ARBA00023026"/>
    </source>
</evidence>
<evidence type="ECO:0000256" key="7">
    <source>
        <dbReference type="ARBA" id="ARBA00022543"/>
    </source>
</evidence>
<dbReference type="InterPro" id="IPR000014">
    <property type="entry name" value="PAS"/>
</dbReference>
<dbReference type="InterPro" id="IPR035965">
    <property type="entry name" value="PAS-like_dom_sf"/>
</dbReference>
<keyword evidence="15" id="KW-0547">Nucleotide-binding</keyword>
<dbReference type="GO" id="GO:0005524">
    <property type="term" value="F:ATP binding"/>
    <property type="evidence" value="ECO:0007669"/>
    <property type="project" value="UniProtKB-KW"/>
</dbReference>
<keyword evidence="10" id="KW-0285">Flavoprotein</keyword>
<dbReference type="SMART" id="SM00086">
    <property type="entry name" value="PAC"/>
    <property type="match status" value="1"/>
</dbReference>
<dbReference type="PANTHER" id="PTHR41523">
    <property type="entry name" value="TWO-COMPONENT SYSTEM SENSOR PROTEIN"/>
    <property type="match status" value="1"/>
</dbReference>
<evidence type="ECO:0000259" key="24">
    <source>
        <dbReference type="PROSITE" id="PS50113"/>
    </source>
</evidence>
<sequence>MTDRLSETADAPHSGGQDELAALRRALDLTEDRLSLALDSARMGSWDWDLDSNVLEWTPTCKSIFGMTADEAISYQRFLERLHPEDRAPVDGMCRNVLDPEIRAPYDVEYRALWPDGSVRWILARGRAYFVEGRAVRFIGAVIDITAQKESETQLRVLVNELAHRVKNTLAVVQSIAEQTFRGGTALETVRKTLAGRLQALADTHTLLTQANWRGVEMAALVARVAGAVAPRDDGRFEAEGPPLPLRPKAALALGLVLHELGVNAATHGAWSVPGGKVACRWRRDGSAVAFEWSETGMTDLTAPARRGFGSRLIKQAIAYDVAGVASQEWRPEGLLYSLNIPSERC</sequence>
<dbReference type="GO" id="GO:0005886">
    <property type="term" value="C:plasma membrane"/>
    <property type="evidence" value="ECO:0007669"/>
    <property type="project" value="UniProtKB-SubCell"/>
</dbReference>
<keyword evidence="12" id="KW-0808">Transferase</keyword>
<evidence type="ECO:0000256" key="15">
    <source>
        <dbReference type="ARBA" id="ARBA00022741"/>
    </source>
</evidence>
<dbReference type="InterPro" id="IPR013655">
    <property type="entry name" value="PAS_fold_3"/>
</dbReference>
<evidence type="ECO:0000256" key="18">
    <source>
        <dbReference type="ARBA" id="ARBA00022989"/>
    </source>
</evidence>
<evidence type="ECO:0000313" key="25">
    <source>
        <dbReference type="EMBL" id="SNB68363.1"/>
    </source>
</evidence>
<keyword evidence="20" id="KW-0843">Virulence</keyword>
<evidence type="ECO:0000256" key="21">
    <source>
        <dbReference type="ARBA" id="ARBA00023136"/>
    </source>
</evidence>
<dbReference type="GO" id="GO:0009881">
    <property type="term" value="F:photoreceptor activity"/>
    <property type="evidence" value="ECO:0007669"/>
    <property type="project" value="UniProtKB-KW"/>
</dbReference>
<feature type="domain" description="PAC" evidence="24">
    <location>
        <begin position="106"/>
        <end position="157"/>
    </location>
</feature>
<keyword evidence="19" id="KW-0157">Chromophore</keyword>